<dbReference type="Proteomes" id="UP000551709">
    <property type="component" value="Chromosome"/>
</dbReference>
<gene>
    <name evidence="1" type="primary">tnpB</name>
    <name evidence="1" type="ORF">HAP41_0000044410</name>
</gene>
<sequence>MDMRRGFPSLALQVQEVLRKDPLSGHLFVFRGRRSDLVKVIWHGVLQSMKEVNNRI</sequence>
<dbReference type="InterPro" id="IPR008878">
    <property type="entry name" value="Transposase_IS66_Orf2"/>
</dbReference>
<reference evidence="1" key="1">
    <citation type="journal article" date="2017" name="Syst. Appl. Microbiol.">
        <title>Soybeans inoculated with root zone soils of Canadian native legumes harbour diverse and novel Bradyrhizobium spp. that possess agricultural potential.</title>
        <authorList>
            <person name="Bromfield E.S.P."/>
            <person name="Cloutier S."/>
            <person name="Tambong J.T."/>
            <person name="Tran Thi T.V."/>
        </authorList>
    </citation>
    <scope>NUCLEOTIDE SEQUENCE</scope>
    <source>
        <strain evidence="1">1S5</strain>
    </source>
</reference>
<protein>
    <submittedName>
        <fullName evidence="1">IS66 family insertion sequence element accessory protein TnpB</fullName>
    </submittedName>
</protein>
<organism evidence="1 2">
    <name type="scientific">Bradyrhizobium barranii subsp. apii</name>
    <dbReference type="NCBI Taxonomy" id="2819348"/>
    <lineage>
        <taxon>Bacteria</taxon>
        <taxon>Pseudomonadati</taxon>
        <taxon>Pseudomonadota</taxon>
        <taxon>Alphaproteobacteria</taxon>
        <taxon>Hyphomicrobiales</taxon>
        <taxon>Nitrobacteraceae</taxon>
        <taxon>Bradyrhizobium</taxon>
        <taxon>Bradyrhizobium barranii</taxon>
    </lineage>
</organism>
<dbReference type="RefSeq" id="WP_206706260.1">
    <property type="nucleotide sequence ID" value="NZ_CP096255.1"/>
</dbReference>
<evidence type="ECO:0000313" key="2">
    <source>
        <dbReference type="Proteomes" id="UP000551709"/>
    </source>
</evidence>
<proteinExistence type="predicted"/>
<dbReference type="EMBL" id="CP096255">
    <property type="protein sequence ID" value="UPT87147.1"/>
    <property type="molecule type" value="Genomic_DNA"/>
</dbReference>
<dbReference type="PANTHER" id="PTHR36455">
    <property type="match status" value="1"/>
</dbReference>
<accession>A0A8U0FKQ0</accession>
<dbReference type="AlphaFoldDB" id="A0A8U0FKQ0"/>
<reference evidence="1" key="2">
    <citation type="submission" date="2022-04" db="EMBL/GenBank/DDBJ databases">
        <authorList>
            <person name="Bromfield E.S.P."/>
            <person name="Cloutier S."/>
        </authorList>
    </citation>
    <scope>NUCLEOTIDE SEQUENCE</scope>
    <source>
        <strain evidence="1">1S5</strain>
    </source>
</reference>
<name>A0A8U0FKQ0_9BRAD</name>
<dbReference type="PANTHER" id="PTHR36455:SF1">
    <property type="entry name" value="BLR8292 PROTEIN"/>
    <property type="match status" value="1"/>
</dbReference>
<dbReference type="NCBIfam" id="NF033819">
    <property type="entry name" value="IS66_TnpB"/>
    <property type="match status" value="1"/>
</dbReference>
<dbReference type="Pfam" id="PF05717">
    <property type="entry name" value="TnpB_IS66"/>
    <property type="match status" value="1"/>
</dbReference>
<evidence type="ECO:0000313" key="1">
    <source>
        <dbReference type="EMBL" id="UPT87147.1"/>
    </source>
</evidence>